<name>A0A0J8AX65_9SPHN</name>
<comment type="caution">
    <text evidence="1">The sequence shown here is derived from an EMBL/GenBank/DDBJ whole genome shotgun (WGS) entry which is preliminary data.</text>
</comment>
<organism evidence="1 2">
    <name type="scientific">Sphingobium cupriresistens LL01</name>
    <dbReference type="NCBI Taxonomy" id="1420583"/>
    <lineage>
        <taxon>Bacteria</taxon>
        <taxon>Pseudomonadati</taxon>
        <taxon>Pseudomonadota</taxon>
        <taxon>Alphaproteobacteria</taxon>
        <taxon>Sphingomonadales</taxon>
        <taxon>Sphingomonadaceae</taxon>
        <taxon>Sphingobium</taxon>
    </lineage>
</organism>
<protein>
    <submittedName>
        <fullName evidence="1">Uncharacterized protein</fullName>
    </submittedName>
</protein>
<dbReference type="EMBL" id="JACT01000001">
    <property type="protein sequence ID" value="KMS58775.1"/>
    <property type="molecule type" value="Genomic_DNA"/>
</dbReference>
<dbReference type="Proteomes" id="UP000052232">
    <property type="component" value="Unassembled WGS sequence"/>
</dbReference>
<gene>
    <name evidence="1" type="ORF">V473_07140</name>
</gene>
<dbReference type="RefSeq" id="WP_066601844.1">
    <property type="nucleotide sequence ID" value="NZ_KQ130434.1"/>
</dbReference>
<dbReference type="STRING" id="1420583.V473_07140"/>
<reference evidence="1 2" key="1">
    <citation type="journal article" date="2015" name="G3 (Bethesda)">
        <title>Insights into Ongoing Evolution of the Hexachlorocyclohexane Catabolic Pathway from Comparative Genomics of Ten Sphingomonadaceae Strains.</title>
        <authorList>
            <person name="Pearce S.L."/>
            <person name="Oakeshott J.G."/>
            <person name="Pandey G."/>
        </authorList>
    </citation>
    <scope>NUCLEOTIDE SEQUENCE [LARGE SCALE GENOMIC DNA]</scope>
    <source>
        <strain evidence="1 2">LL01</strain>
    </source>
</reference>
<sequence length="62" mass="6624">MPLHDTIGNGGDRLGVHLIVETPAGDAYVNPQPVALVERVDAPTIERRPGADNSLLHEDVSK</sequence>
<dbReference type="PATRIC" id="fig|1420583.3.peg.1438"/>
<keyword evidence="2" id="KW-1185">Reference proteome</keyword>
<accession>A0A0J8AX65</accession>
<evidence type="ECO:0000313" key="1">
    <source>
        <dbReference type="EMBL" id="KMS58775.1"/>
    </source>
</evidence>
<proteinExistence type="predicted"/>
<dbReference type="AlphaFoldDB" id="A0A0J8AX65"/>
<evidence type="ECO:0000313" key="2">
    <source>
        <dbReference type="Proteomes" id="UP000052232"/>
    </source>
</evidence>